<protein>
    <submittedName>
        <fullName evidence="1">Uncharacterized protein</fullName>
    </submittedName>
</protein>
<dbReference type="SUPFAM" id="SSF56300">
    <property type="entry name" value="Metallo-dependent phosphatases"/>
    <property type="match status" value="1"/>
</dbReference>
<evidence type="ECO:0000313" key="2">
    <source>
        <dbReference type="Proteomes" id="UP000494115"/>
    </source>
</evidence>
<dbReference type="RefSeq" id="WP_175108451.1">
    <property type="nucleotide sequence ID" value="NZ_CADIKM010000112.1"/>
</dbReference>
<dbReference type="Proteomes" id="UP000494115">
    <property type="component" value="Unassembled WGS sequence"/>
</dbReference>
<evidence type="ECO:0000313" key="1">
    <source>
        <dbReference type="EMBL" id="CAB3807877.1"/>
    </source>
</evidence>
<dbReference type="InterPro" id="IPR029052">
    <property type="entry name" value="Metallo-depent_PP-like"/>
</dbReference>
<reference evidence="1 2" key="1">
    <citation type="submission" date="2020-04" db="EMBL/GenBank/DDBJ databases">
        <authorList>
            <person name="De Canck E."/>
        </authorList>
    </citation>
    <scope>NUCLEOTIDE SEQUENCE [LARGE SCALE GENOMIC DNA]</scope>
    <source>
        <strain evidence="1 2">LMG 28138</strain>
    </source>
</reference>
<keyword evidence="2" id="KW-1185">Reference proteome</keyword>
<name>A0A6S7D605_9BURK</name>
<organism evidence="1 2">
    <name type="scientific">Pararobbsia alpina</name>
    <dbReference type="NCBI Taxonomy" id="621374"/>
    <lineage>
        <taxon>Bacteria</taxon>
        <taxon>Pseudomonadati</taxon>
        <taxon>Pseudomonadota</taxon>
        <taxon>Betaproteobacteria</taxon>
        <taxon>Burkholderiales</taxon>
        <taxon>Burkholderiaceae</taxon>
        <taxon>Pararobbsia</taxon>
    </lineage>
</organism>
<accession>A0A6S7D605</accession>
<gene>
    <name evidence="1" type="ORF">LMG28138_05978</name>
</gene>
<proteinExistence type="predicted"/>
<dbReference type="Gene3D" id="3.60.21.10">
    <property type="match status" value="1"/>
</dbReference>
<dbReference type="AlphaFoldDB" id="A0A6S7D605"/>
<sequence length="220" mass="23342">MNAVAELAGLAPRSIIEERSPRPPVIGKIRLGTQVLSREASLDAYASSLHLLASNIHALARDMPVPMLQGIFSHEPPGTLDNFTLMGTPYPVYVVGRRRLSPVRRGGVFTRGDRVLLDIKVDAVLTCVPTVNKAALAAAVGVDAVATELGEHLAQYLAAAGAVNLIFRGAGIPTVGVSHGTVHGCQTEHGVRIIGFDHEFTVGSLFDAQCDAFMLGHIHK</sequence>
<dbReference type="EMBL" id="CADIKM010000112">
    <property type="protein sequence ID" value="CAB3807877.1"/>
    <property type="molecule type" value="Genomic_DNA"/>
</dbReference>